<feature type="transmembrane region" description="Helical" evidence="3">
    <location>
        <begin position="214"/>
        <end position="235"/>
    </location>
</feature>
<dbReference type="AlphaFoldDB" id="A0A915EPW4"/>
<protein>
    <submittedName>
        <fullName evidence="7">t-SNARE coiled-coil homology domain-containing protein</fullName>
    </submittedName>
</protein>
<dbReference type="PANTHER" id="PTHR19957">
    <property type="entry name" value="SYNTAXIN"/>
    <property type="match status" value="1"/>
</dbReference>
<dbReference type="WBParaSite" id="jg8129">
    <property type="protein sequence ID" value="jg8129"/>
    <property type="gene ID" value="jg8129"/>
</dbReference>
<dbReference type="Pfam" id="PF05739">
    <property type="entry name" value="SNARE"/>
    <property type="match status" value="1"/>
</dbReference>
<evidence type="ECO:0000256" key="4">
    <source>
        <dbReference type="SAM" id="SignalP"/>
    </source>
</evidence>
<dbReference type="SUPFAM" id="SSF47661">
    <property type="entry name" value="t-snare proteins"/>
    <property type="match status" value="1"/>
</dbReference>
<dbReference type="PROSITE" id="PS50192">
    <property type="entry name" value="T_SNARE"/>
    <property type="match status" value="1"/>
</dbReference>
<keyword evidence="3" id="KW-0472">Membrane</keyword>
<dbReference type="Gene3D" id="1.20.58.70">
    <property type="match status" value="1"/>
</dbReference>
<dbReference type="InterPro" id="IPR045242">
    <property type="entry name" value="Syntaxin"/>
</dbReference>
<feature type="chain" id="PRO_5036676017" evidence="4">
    <location>
        <begin position="20"/>
        <end position="245"/>
    </location>
</feature>
<dbReference type="PANTHER" id="PTHR19957:SF113">
    <property type="entry name" value="SYNTAXIN-2-RELATED"/>
    <property type="match status" value="1"/>
</dbReference>
<comment type="similarity">
    <text evidence="1">Belongs to the syntaxin family.</text>
</comment>
<dbReference type="InterPro" id="IPR000727">
    <property type="entry name" value="T_SNARE_dom"/>
</dbReference>
<accession>A0A915EPW4</accession>
<dbReference type="GO" id="GO:0012505">
    <property type="term" value="C:endomembrane system"/>
    <property type="evidence" value="ECO:0007669"/>
    <property type="project" value="TreeGrafter"/>
</dbReference>
<dbReference type="GO" id="GO:0031201">
    <property type="term" value="C:SNARE complex"/>
    <property type="evidence" value="ECO:0007669"/>
    <property type="project" value="TreeGrafter"/>
</dbReference>
<evidence type="ECO:0000256" key="2">
    <source>
        <dbReference type="ARBA" id="ARBA00022775"/>
    </source>
</evidence>
<dbReference type="InterPro" id="IPR006011">
    <property type="entry name" value="Syntaxin_N"/>
</dbReference>
<keyword evidence="3" id="KW-0812">Transmembrane</keyword>
<feature type="domain" description="T-SNARE coiled-coil homology" evidence="5">
    <location>
        <begin position="139"/>
        <end position="201"/>
    </location>
</feature>
<dbReference type="GO" id="GO:0005484">
    <property type="term" value="F:SNAP receptor activity"/>
    <property type="evidence" value="ECO:0007669"/>
    <property type="project" value="TreeGrafter"/>
</dbReference>
<evidence type="ECO:0000259" key="5">
    <source>
        <dbReference type="PROSITE" id="PS50192"/>
    </source>
</evidence>
<keyword evidence="4" id="KW-0732">Signal</keyword>
<evidence type="ECO:0000256" key="3">
    <source>
        <dbReference type="SAM" id="Phobius"/>
    </source>
</evidence>
<dbReference type="GO" id="GO:0000149">
    <property type="term" value="F:SNARE binding"/>
    <property type="evidence" value="ECO:0007669"/>
    <property type="project" value="TreeGrafter"/>
</dbReference>
<dbReference type="GO" id="GO:0005886">
    <property type="term" value="C:plasma membrane"/>
    <property type="evidence" value="ECO:0007669"/>
    <property type="project" value="TreeGrafter"/>
</dbReference>
<reference evidence="7" key="1">
    <citation type="submission" date="2022-11" db="UniProtKB">
        <authorList>
            <consortium name="WormBaseParasite"/>
        </authorList>
    </citation>
    <scope>IDENTIFICATION</scope>
</reference>
<dbReference type="GO" id="GO:0006906">
    <property type="term" value="P:vesicle fusion"/>
    <property type="evidence" value="ECO:0007669"/>
    <property type="project" value="TreeGrafter"/>
</dbReference>
<feature type="signal peptide" evidence="4">
    <location>
        <begin position="1"/>
        <end position="19"/>
    </location>
</feature>
<dbReference type="SMART" id="SM00397">
    <property type="entry name" value="t_SNARE"/>
    <property type="match status" value="1"/>
</dbReference>
<dbReference type="Proteomes" id="UP000887574">
    <property type="component" value="Unplaced"/>
</dbReference>
<sequence length="245" mass="28253">MRLLLSTLVVILLSPWKKSKRVNDSVRYDGFNHWMLPTSSRPQCGLCNALATNICEKCEVESAQHCETLKHRLNELLMVFNQTQFDYKQRVSRRVRRQLDLACGEHLSSTEVDQMLESKSQEVFYRQVNPISFAGQMALEDATSRHNEILQLEQSIGELNEIFRDMYELVHSQNEVVDHIASNVEAATEFTKNAKIQVTRAVTYKKSAQRKKCIITLISIALLLIVFLVGMMLILHWMPVSRVQQ</sequence>
<dbReference type="InterPro" id="IPR010989">
    <property type="entry name" value="SNARE"/>
</dbReference>
<keyword evidence="6" id="KW-1185">Reference proteome</keyword>
<evidence type="ECO:0000313" key="7">
    <source>
        <dbReference type="WBParaSite" id="jg8129"/>
    </source>
</evidence>
<keyword evidence="2" id="KW-0813">Transport</keyword>
<organism evidence="6 7">
    <name type="scientific">Ditylenchus dipsaci</name>
    <dbReference type="NCBI Taxonomy" id="166011"/>
    <lineage>
        <taxon>Eukaryota</taxon>
        <taxon>Metazoa</taxon>
        <taxon>Ecdysozoa</taxon>
        <taxon>Nematoda</taxon>
        <taxon>Chromadorea</taxon>
        <taxon>Rhabditida</taxon>
        <taxon>Tylenchina</taxon>
        <taxon>Tylenchomorpha</taxon>
        <taxon>Sphaerularioidea</taxon>
        <taxon>Anguinidae</taxon>
        <taxon>Anguininae</taxon>
        <taxon>Ditylenchus</taxon>
    </lineage>
</organism>
<evidence type="ECO:0000256" key="1">
    <source>
        <dbReference type="ARBA" id="ARBA00009063"/>
    </source>
</evidence>
<name>A0A915EPW4_9BILA</name>
<keyword evidence="2" id="KW-0532">Neurotransmitter transport</keyword>
<keyword evidence="3" id="KW-1133">Transmembrane helix</keyword>
<dbReference type="GO" id="GO:0006886">
    <property type="term" value="P:intracellular protein transport"/>
    <property type="evidence" value="ECO:0007669"/>
    <property type="project" value="TreeGrafter"/>
</dbReference>
<dbReference type="GO" id="GO:0006836">
    <property type="term" value="P:neurotransmitter transport"/>
    <property type="evidence" value="ECO:0007669"/>
    <property type="project" value="UniProtKB-KW"/>
</dbReference>
<evidence type="ECO:0000313" key="6">
    <source>
        <dbReference type="Proteomes" id="UP000887574"/>
    </source>
</evidence>
<dbReference type="Pfam" id="PF00804">
    <property type="entry name" value="Syntaxin"/>
    <property type="match status" value="1"/>
</dbReference>
<dbReference type="GO" id="GO:0048278">
    <property type="term" value="P:vesicle docking"/>
    <property type="evidence" value="ECO:0007669"/>
    <property type="project" value="TreeGrafter"/>
</dbReference>
<dbReference type="GO" id="GO:0006887">
    <property type="term" value="P:exocytosis"/>
    <property type="evidence" value="ECO:0007669"/>
    <property type="project" value="TreeGrafter"/>
</dbReference>
<proteinExistence type="inferred from homology"/>